<dbReference type="GO" id="GO:0005737">
    <property type="term" value="C:cytoplasm"/>
    <property type="evidence" value="ECO:0007669"/>
    <property type="project" value="TreeGrafter"/>
</dbReference>
<accession>B4W1X6</accession>
<dbReference type="STRING" id="118168.MC7420_6886"/>
<evidence type="ECO:0000256" key="6">
    <source>
        <dbReference type="ARBA" id="ARBA00022777"/>
    </source>
</evidence>
<dbReference type="EC" id="2.7.1.12" evidence="3"/>
<dbReference type="Pfam" id="PF01202">
    <property type="entry name" value="SKI"/>
    <property type="match status" value="1"/>
</dbReference>
<evidence type="ECO:0000256" key="8">
    <source>
        <dbReference type="ARBA" id="ARBA00048090"/>
    </source>
</evidence>
<keyword evidence="10" id="KW-1185">Reference proteome</keyword>
<evidence type="ECO:0000256" key="2">
    <source>
        <dbReference type="ARBA" id="ARBA00008420"/>
    </source>
</evidence>
<evidence type="ECO:0000313" key="10">
    <source>
        <dbReference type="Proteomes" id="UP000003835"/>
    </source>
</evidence>
<comment type="catalytic activity">
    <reaction evidence="8">
        <text>D-gluconate + ATP = 6-phospho-D-gluconate + ADP + H(+)</text>
        <dbReference type="Rhea" id="RHEA:19433"/>
        <dbReference type="ChEBI" id="CHEBI:15378"/>
        <dbReference type="ChEBI" id="CHEBI:18391"/>
        <dbReference type="ChEBI" id="CHEBI:30616"/>
        <dbReference type="ChEBI" id="CHEBI:58759"/>
        <dbReference type="ChEBI" id="CHEBI:456216"/>
        <dbReference type="EC" id="2.7.1.12"/>
    </reaction>
</comment>
<dbReference type="Gene3D" id="3.40.50.300">
    <property type="entry name" value="P-loop containing nucleotide triphosphate hydrolases"/>
    <property type="match status" value="1"/>
</dbReference>
<dbReference type="PANTHER" id="PTHR43442">
    <property type="entry name" value="GLUCONOKINASE-RELATED"/>
    <property type="match status" value="1"/>
</dbReference>
<reference evidence="9 10" key="1">
    <citation type="submission" date="2008-07" db="EMBL/GenBank/DDBJ databases">
        <authorList>
            <person name="Tandeau de Marsac N."/>
            <person name="Ferriera S."/>
            <person name="Johnson J."/>
            <person name="Kravitz S."/>
            <person name="Beeson K."/>
            <person name="Sutton G."/>
            <person name="Rogers Y.-H."/>
            <person name="Friedman R."/>
            <person name="Frazier M."/>
            <person name="Venter J.C."/>
        </authorList>
    </citation>
    <scope>NUCLEOTIDE SEQUENCE [LARGE SCALE GENOMIC DNA]</scope>
    <source>
        <strain evidence="9 10">PCC 7420</strain>
    </source>
</reference>
<dbReference type="InterPro" id="IPR006001">
    <property type="entry name" value="Therm_gnt_kin"/>
</dbReference>
<keyword evidence="5" id="KW-0547">Nucleotide-binding</keyword>
<gene>
    <name evidence="9" type="ORF">MC7420_6886</name>
</gene>
<dbReference type="HOGENOM" id="CLU_077168_7_0_3"/>
<keyword evidence="4" id="KW-0808">Transferase</keyword>
<dbReference type="PANTHER" id="PTHR43442:SF3">
    <property type="entry name" value="GLUCONOKINASE-RELATED"/>
    <property type="match status" value="1"/>
</dbReference>
<dbReference type="GO" id="GO:0005975">
    <property type="term" value="P:carbohydrate metabolic process"/>
    <property type="evidence" value="ECO:0007669"/>
    <property type="project" value="InterPro"/>
</dbReference>
<keyword evidence="6" id="KW-0418">Kinase</keyword>
<evidence type="ECO:0000313" key="9">
    <source>
        <dbReference type="EMBL" id="EDX71800.1"/>
    </source>
</evidence>
<organism evidence="9 10">
    <name type="scientific">Coleofasciculus chthonoplastes PCC 7420</name>
    <dbReference type="NCBI Taxonomy" id="118168"/>
    <lineage>
        <taxon>Bacteria</taxon>
        <taxon>Bacillati</taxon>
        <taxon>Cyanobacteriota</taxon>
        <taxon>Cyanophyceae</taxon>
        <taxon>Coleofasciculales</taxon>
        <taxon>Coleofasciculaceae</taxon>
        <taxon>Coleofasciculus</taxon>
    </lineage>
</organism>
<sequence>MGVSGSGKSRVGQALAQRLGWEFRDADDFHPQAAKEKMKQAIPLNDQDRQPWLEAMQSAIDRWIMAGKNTVLACSALKSSYRQVLQIQDSQAPSASRRAMARLYIASPAPPAPPAPSAL</sequence>
<name>B4W1X6_9CYAN</name>
<dbReference type="EMBL" id="DS989869">
    <property type="protein sequence ID" value="EDX71800.1"/>
    <property type="molecule type" value="Genomic_DNA"/>
</dbReference>
<evidence type="ECO:0000256" key="5">
    <source>
        <dbReference type="ARBA" id="ARBA00022741"/>
    </source>
</evidence>
<dbReference type="GO" id="GO:0005524">
    <property type="term" value="F:ATP binding"/>
    <property type="evidence" value="ECO:0007669"/>
    <property type="project" value="UniProtKB-KW"/>
</dbReference>
<dbReference type="CDD" id="cd02021">
    <property type="entry name" value="GntK"/>
    <property type="match status" value="1"/>
</dbReference>
<comment type="similarity">
    <text evidence="2">Belongs to the gluconokinase GntK/GntV family.</text>
</comment>
<proteinExistence type="inferred from homology"/>
<protein>
    <recommendedName>
        <fullName evidence="3">gluconokinase</fullName>
        <ecNumber evidence="3">2.7.1.12</ecNumber>
    </recommendedName>
</protein>
<dbReference type="SUPFAM" id="SSF52540">
    <property type="entry name" value="P-loop containing nucleoside triphosphate hydrolases"/>
    <property type="match status" value="1"/>
</dbReference>
<keyword evidence="7" id="KW-0067">ATP-binding</keyword>
<dbReference type="InterPro" id="IPR031322">
    <property type="entry name" value="Shikimate/glucono_kinase"/>
</dbReference>
<dbReference type="GO" id="GO:0046316">
    <property type="term" value="F:gluconokinase activity"/>
    <property type="evidence" value="ECO:0007669"/>
    <property type="project" value="UniProtKB-EC"/>
</dbReference>
<dbReference type="Proteomes" id="UP000003835">
    <property type="component" value="Unassembled WGS sequence"/>
</dbReference>
<evidence type="ECO:0000256" key="3">
    <source>
        <dbReference type="ARBA" id="ARBA00012054"/>
    </source>
</evidence>
<evidence type="ECO:0000256" key="1">
    <source>
        <dbReference type="ARBA" id="ARBA00004761"/>
    </source>
</evidence>
<evidence type="ECO:0000256" key="4">
    <source>
        <dbReference type="ARBA" id="ARBA00022679"/>
    </source>
</evidence>
<evidence type="ECO:0000256" key="7">
    <source>
        <dbReference type="ARBA" id="ARBA00022840"/>
    </source>
</evidence>
<dbReference type="eggNOG" id="COG3265">
    <property type="taxonomic scope" value="Bacteria"/>
</dbReference>
<comment type="pathway">
    <text evidence="1">Carbohydrate acid metabolism.</text>
</comment>
<dbReference type="InterPro" id="IPR027417">
    <property type="entry name" value="P-loop_NTPase"/>
</dbReference>
<dbReference type="AlphaFoldDB" id="B4W1X6"/>